<proteinExistence type="predicted"/>
<reference evidence="1" key="1">
    <citation type="journal article" date="2021" name="Proc. Natl. Acad. Sci. U.S.A.">
        <title>A Catalog of Tens of Thousands of Viruses from Human Metagenomes Reveals Hidden Associations with Chronic Diseases.</title>
        <authorList>
            <person name="Tisza M.J."/>
            <person name="Buck C.B."/>
        </authorList>
    </citation>
    <scope>NUCLEOTIDE SEQUENCE</scope>
    <source>
        <strain evidence="1">CtijX18</strain>
    </source>
</reference>
<sequence length="46" mass="5876">MEYYRLQELQWMKDNGYVLTREEELLLIELTNRFNNLFENWLDNNY</sequence>
<protein>
    <submittedName>
        <fullName evidence="1">Uncharacterized protein</fullName>
    </submittedName>
</protein>
<organism evidence="1">
    <name type="scientific">Myoviridae sp. ctijX18</name>
    <dbReference type="NCBI Taxonomy" id="2825154"/>
    <lineage>
        <taxon>Viruses</taxon>
        <taxon>Duplodnaviria</taxon>
        <taxon>Heunggongvirae</taxon>
        <taxon>Uroviricota</taxon>
        <taxon>Caudoviricetes</taxon>
    </lineage>
</organism>
<accession>A0A8S5USU4</accession>
<evidence type="ECO:0000313" key="1">
    <source>
        <dbReference type="EMBL" id="DAF97568.1"/>
    </source>
</evidence>
<dbReference type="EMBL" id="BK016133">
    <property type="protein sequence ID" value="DAF97568.1"/>
    <property type="molecule type" value="Genomic_DNA"/>
</dbReference>
<name>A0A8S5USU4_9CAUD</name>